<accession>A0A5C6KLX6</accession>
<evidence type="ECO:0000313" key="2">
    <source>
        <dbReference type="Proteomes" id="UP000315827"/>
    </source>
</evidence>
<reference evidence="1 2" key="1">
    <citation type="submission" date="2019-07" db="EMBL/GenBank/DDBJ databases">
        <title>Genome sequencing of Parabacteroides distasonis iSURF_7.</title>
        <authorList>
            <person name="Degefu H.N."/>
            <person name="Ruoff K.L."/>
            <person name="Price C.E."/>
            <person name="Valls R.A."/>
            <person name="O'Toole G.A."/>
        </authorList>
    </citation>
    <scope>NUCLEOTIDE SEQUENCE [LARGE SCALE GENOMIC DNA]</scope>
    <source>
        <strain evidence="1 2">CFPLTA003_1B</strain>
    </source>
</reference>
<organism evidence="1 2">
    <name type="scientific">Parabacteroides distasonis</name>
    <dbReference type="NCBI Taxonomy" id="823"/>
    <lineage>
        <taxon>Bacteria</taxon>
        <taxon>Pseudomonadati</taxon>
        <taxon>Bacteroidota</taxon>
        <taxon>Bacteroidia</taxon>
        <taxon>Bacteroidales</taxon>
        <taxon>Tannerellaceae</taxon>
        <taxon>Parabacteroides</taxon>
    </lineage>
</organism>
<protein>
    <submittedName>
        <fullName evidence="1">Uncharacterized protein</fullName>
    </submittedName>
</protein>
<evidence type="ECO:0000313" key="1">
    <source>
        <dbReference type="EMBL" id="TWV62848.1"/>
    </source>
</evidence>
<name>A0A5C6KLX6_PARDI</name>
<dbReference type="Proteomes" id="UP000315827">
    <property type="component" value="Unassembled WGS sequence"/>
</dbReference>
<dbReference type="AlphaFoldDB" id="A0A5C6KLX6"/>
<comment type="caution">
    <text evidence="1">The sequence shown here is derived from an EMBL/GenBank/DDBJ whole genome shotgun (WGS) entry which is preliminary data.</text>
</comment>
<gene>
    <name evidence="1" type="ORF">FSA05_07390</name>
</gene>
<dbReference type="EMBL" id="VOHW01000003">
    <property type="protein sequence ID" value="TWV62848.1"/>
    <property type="molecule type" value="Genomic_DNA"/>
</dbReference>
<sequence>MEQFRKKTVHFASSDEGVKVAELITLVDNNPLAKEILKLLDVKSILGEIIQIPGSRDLVKIQNAINQKYHKEDLESDLNSISLYSGEDFTINFNALEQNKYFVSLGTKQINTVPIYSATNDFFSELYQMEKYANKLIKDGYKDIVEANLRMLKGIQTLTKKFRILHDREEDNFYLRAIISLSSYFNYDNNIAIVISLLALHEEMKKYDIKYRLKVCEYNESFISMFFESSKAKELQNIGYVRNLIEVSNDEIKREALKFNGVCYISFKDSNNIDNELFIIRPQEIKSRILSIKHNVLPKTAIEELSHISDAGNIHTSLFEDIATITQIKSPEQIKFLLKRKVESAKGDSIKRYKKQILDTLNESTSNIIQLLTLFKKIELIANEDIDAIEYIRYIVYQALIDRK</sequence>
<dbReference type="RefSeq" id="WP_146375260.1">
    <property type="nucleotide sequence ID" value="NZ_VOHW01000003.1"/>
</dbReference>
<proteinExistence type="predicted"/>